<dbReference type="Proteomes" id="UP000323505">
    <property type="component" value="Unassembled WGS sequence"/>
</dbReference>
<dbReference type="AlphaFoldDB" id="A0A5D3FAR1"/>
<accession>A0A5D3FAR1</accession>
<dbReference type="EMBL" id="VSRQ01000007">
    <property type="protein sequence ID" value="TYK45169.1"/>
    <property type="molecule type" value="Genomic_DNA"/>
</dbReference>
<gene>
    <name evidence="2" type="ORF">FXF68_31315</name>
</gene>
<evidence type="ECO:0000313" key="2">
    <source>
        <dbReference type="EMBL" id="TYK45169.1"/>
    </source>
</evidence>
<evidence type="ECO:0000313" key="3">
    <source>
        <dbReference type="Proteomes" id="UP000323505"/>
    </source>
</evidence>
<feature type="compositionally biased region" description="Basic and acidic residues" evidence="1">
    <location>
        <begin position="118"/>
        <end position="132"/>
    </location>
</feature>
<organism evidence="2 3">
    <name type="scientific">Actinomadura decatromicini</name>
    <dbReference type="NCBI Taxonomy" id="2604572"/>
    <lineage>
        <taxon>Bacteria</taxon>
        <taxon>Bacillati</taxon>
        <taxon>Actinomycetota</taxon>
        <taxon>Actinomycetes</taxon>
        <taxon>Streptosporangiales</taxon>
        <taxon>Thermomonosporaceae</taxon>
        <taxon>Actinomadura</taxon>
    </lineage>
</organism>
<comment type="caution">
    <text evidence="2">The sequence shown here is derived from an EMBL/GenBank/DDBJ whole genome shotgun (WGS) entry which is preliminary data.</text>
</comment>
<evidence type="ECO:0000256" key="1">
    <source>
        <dbReference type="SAM" id="MobiDB-lite"/>
    </source>
</evidence>
<dbReference type="RefSeq" id="WP_148765560.1">
    <property type="nucleotide sequence ID" value="NZ_VSRQ01000007.1"/>
</dbReference>
<protein>
    <submittedName>
        <fullName evidence="2">Uncharacterized protein</fullName>
    </submittedName>
</protein>
<reference evidence="2 3" key="1">
    <citation type="submission" date="2019-08" db="EMBL/GenBank/DDBJ databases">
        <title>Actinomadura sp. nov. CYP1-5 isolated from mountain soil.</title>
        <authorList>
            <person name="Songsumanus A."/>
            <person name="Kuncharoen N."/>
            <person name="Kudo T."/>
            <person name="Yuki M."/>
            <person name="Igarashi Y."/>
            <person name="Tanasupawat S."/>
        </authorList>
    </citation>
    <scope>NUCLEOTIDE SEQUENCE [LARGE SCALE GENOMIC DNA]</scope>
    <source>
        <strain evidence="2 3">CYP1-5</strain>
    </source>
</reference>
<keyword evidence="3" id="KW-1185">Reference proteome</keyword>
<feature type="region of interest" description="Disordered" evidence="1">
    <location>
        <begin position="111"/>
        <end position="132"/>
    </location>
</feature>
<name>A0A5D3FAR1_9ACTN</name>
<sequence length="132" mass="14943">MIRAYIREDLPSLSLAVYLVDQQDGERPSRILRIIEGGDATAVQWADLPTERFDVEPTLRIGDSEARALLEALAGHYGGTTDMRTLRADLDYERRRVDELIALMGAVITNGMRRPPRRPPEALMRKLTENQP</sequence>
<proteinExistence type="predicted"/>